<sequence>METLRSVVCTNHDQSVPKDLINNGSPKCVKFKRIILNSLSRSRVFCFEHGLACDQWSGIQGDVAAKLNHISLIKLKQDDSSFLFSKKAWDLSALAGNLEVLEWLSMHQSRACTGLSAIDNAARGGHFSVIKWLTEKRNCSVGPNSIDFAAEFGHLDIIDYLHSFHRRLILNPADDLQEVLPASELAMDCSASNGHLQVFEWLRENRPELKHTNLALDKAAANGHFTMLKYLHELEDEAEFSSLAMALAAQNGHFEILEWLHVAQGKKKKVCDGNALNYAAANGFLSIVEWLHHNNIGTQCTDTSAVDGALLNGHFQTAEWLSRHRREGFTPIIFAEVATSASTRSFCEKRSECQQLIRATRKQQQEHDEPRRSRNEGCGVSGGKEQEINDYFPEHDSDYTNSSCCNGCSKVQQCLDNIQKNCSYSGRKTKGKQRNRRSRVATSGNRKDHTMITTP</sequence>
<evidence type="ECO:0000256" key="1">
    <source>
        <dbReference type="SAM" id="MobiDB-lite"/>
    </source>
</evidence>
<dbReference type="AlphaFoldDB" id="A0A6V1T749"/>
<dbReference type="Pfam" id="PF12796">
    <property type="entry name" value="Ank_2"/>
    <property type="match status" value="1"/>
</dbReference>
<feature type="compositionally biased region" description="Basic and acidic residues" evidence="1">
    <location>
        <begin position="445"/>
        <end position="455"/>
    </location>
</feature>
<evidence type="ECO:0000313" key="2">
    <source>
        <dbReference type="EMBL" id="CAE0639040.1"/>
    </source>
</evidence>
<dbReference type="Gene3D" id="1.25.40.20">
    <property type="entry name" value="Ankyrin repeat-containing domain"/>
    <property type="match status" value="2"/>
</dbReference>
<name>A0A6V1T749_HETAK</name>
<dbReference type="PANTHER" id="PTHR46586:SF3">
    <property type="entry name" value="ANKYRIN REPEAT-CONTAINING PROTEIN"/>
    <property type="match status" value="1"/>
</dbReference>
<dbReference type="SUPFAM" id="SSF48403">
    <property type="entry name" value="Ankyrin repeat"/>
    <property type="match status" value="1"/>
</dbReference>
<reference evidence="2" key="1">
    <citation type="submission" date="2021-01" db="EMBL/GenBank/DDBJ databases">
        <authorList>
            <person name="Corre E."/>
            <person name="Pelletier E."/>
            <person name="Niang G."/>
            <person name="Scheremetjew M."/>
            <person name="Finn R."/>
            <person name="Kale V."/>
            <person name="Holt S."/>
            <person name="Cochrane G."/>
            <person name="Meng A."/>
            <person name="Brown T."/>
            <person name="Cohen L."/>
        </authorList>
    </citation>
    <scope>NUCLEOTIDE SEQUENCE</scope>
    <source>
        <strain evidence="2">CCMP3107</strain>
    </source>
</reference>
<dbReference type="EMBL" id="HBIU01039173">
    <property type="protein sequence ID" value="CAE0639040.1"/>
    <property type="molecule type" value="Transcribed_RNA"/>
</dbReference>
<feature type="compositionally biased region" description="Basic and acidic residues" evidence="1">
    <location>
        <begin position="363"/>
        <end position="375"/>
    </location>
</feature>
<feature type="compositionally biased region" description="Basic and acidic residues" evidence="1">
    <location>
        <begin position="384"/>
        <end position="393"/>
    </location>
</feature>
<gene>
    <name evidence="2" type="ORF">HAKA00212_LOCUS17825</name>
</gene>
<feature type="region of interest" description="Disordered" evidence="1">
    <location>
        <begin position="425"/>
        <end position="455"/>
    </location>
</feature>
<accession>A0A6V1T749</accession>
<feature type="region of interest" description="Disordered" evidence="1">
    <location>
        <begin position="359"/>
        <end position="393"/>
    </location>
</feature>
<organism evidence="2">
    <name type="scientific">Heterosigma akashiwo</name>
    <name type="common">Chromophytic alga</name>
    <name type="synonym">Heterosigma carterae</name>
    <dbReference type="NCBI Taxonomy" id="2829"/>
    <lineage>
        <taxon>Eukaryota</taxon>
        <taxon>Sar</taxon>
        <taxon>Stramenopiles</taxon>
        <taxon>Ochrophyta</taxon>
        <taxon>Raphidophyceae</taxon>
        <taxon>Chattonellales</taxon>
        <taxon>Chattonellaceae</taxon>
        <taxon>Heterosigma</taxon>
    </lineage>
</organism>
<dbReference type="InterPro" id="IPR052050">
    <property type="entry name" value="SecEffector_AnkRepeat"/>
</dbReference>
<dbReference type="InterPro" id="IPR002110">
    <property type="entry name" value="Ankyrin_rpt"/>
</dbReference>
<dbReference type="PANTHER" id="PTHR46586">
    <property type="entry name" value="ANKYRIN REPEAT-CONTAINING PROTEIN"/>
    <property type="match status" value="1"/>
</dbReference>
<dbReference type="Pfam" id="PF13637">
    <property type="entry name" value="Ank_4"/>
    <property type="match status" value="1"/>
</dbReference>
<proteinExistence type="predicted"/>
<feature type="compositionally biased region" description="Basic residues" evidence="1">
    <location>
        <begin position="427"/>
        <end position="439"/>
    </location>
</feature>
<protein>
    <submittedName>
        <fullName evidence="2">Uncharacterized protein</fullName>
    </submittedName>
</protein>
<dbReference type="InterPro" id="IPR036770">
    <property type="entry name" value="Ankyrin_rpt-contain_sf"/>
</dbReference>